<dbReference type="EMBL" id="FZOT01000008">
    <property type="protein sequence ID" value="SNS87799.1"/>
    <property type="molecule type" value="Genomic_DNA"/>
</dbReference>
<keyword evidence="7" id="KW-1185">Reference proteome</keyword>
<evidence type="ECO:0000256" key="4">
    <source>
        <dbReference type="ARBA" id="ARBA00023163"/>
    </source>
</evidence>
<dbReference type="InterPro" id="IPR036390">
    <property type="entry name" value="WH_DNA-bd_sf"/>
</dbReference>
<dbReference type="Pfam" id="PF03466">
    <property type="entry name" value="LysR_substrate"/>
    <property type="match status" value="1"/>
</dbReference>
<comment type="similarity">
    <text evidence="1">Belongs to the LysR transcriptional regulatory family.</text>
</comment>
<organism evidence="6 7">
    <name type="scientific">Noviherbaspirillum humi</name>
    <dbReference type="NCBI Taxonomy" id="1688639"/>
    <lineage>
        <taxon>Bacteria</taxon>
        <taxon>Pseudomonadati</taxon>
        <taxon>Pseudomonadota</taxon>
        <taxon>Betaproteobacteria</taxon>
        <taxon>Burkholderiales</taxon>
        <taxon>Oxalobacteraceae</taxon>
        <taxon>Noviherbaspirillum</taxon>
    </lineage>
</organism>
<dbReference type="PROSITE" id="PS50931">
    <property type="entry name" value="HTH_LYSR"/>
    <property type="match status" value="1"/>
</dbReference>
<evidence type="ECO:0000256" key="3">
    <source>
        <dbReference type="ARBA" id="ARBA00023125"/>
    </source>
</evidence>
<evidence type="ECO:0000313" key="6">
    <source>
        <dbReference type="EMBL" id="SNS87799.1"/>
    </source>
</evidence>
<evidence type="ECO:0000313" key="7">
    <source>
        <dbReference type="Proteomes" id="UP000198284"/>
    </source>
</evidence>
<dbReference type="Gene3D" id="3.40.190.290">
    <property type="match status" value="1"/>
</dbReference>
<dbReference type="InterPro" id="IPR050950">
    <property type="entry name" value="HTH-type_LysR_regulators"/>
</dbReference>
<dbReference type="GO" id="GO:0003700">
    <property type="term" value="F:DNA-binding transcription factor activity"/>
    <property type="evidence" value="ECO:0007669"/>
    <property type="project" value="InterPro"/>
</dbReference>
<reference evidence="6 7" key="1">
    <citation type="submission" date="2017-06" db="EMBL/GenBank/DDBJ databases">
        <authorList>
            <person name="Kim H.J."/>
            <person name="Triplett B.A."/>
        </authorList>
    </citation>
    <scope>NUCLEOTIDE SEQUENCE [LARGE SCALE GENOMIC DNA]</scope>
    <source>
        <strain evidence="6 7">U15</strain>
    </source>
</reference>
<dbReference type="RefSeq" id="WP_089399858.1">
    <property type="nucleotide sequence ID" value="NZ_FZOT01000008.1"/>
</dbReference>
<dbReference type="InterPro" id="IPR000847">
    <property type="entry name" value="LysR_HTH_N"/>
</dbReference>
<dbReference type="InterPro" id="IPR005119">
    <property type="entry name" value="LysR_subst-bd"/>
</dbReference>
<dbReference type="Gene3D" id="1.10.10.10">
    <property type="entry name" value="Winged helix-like DNA-binding domain superfamily/Winged helix DNA-binding domain"/>
    <property type="match status" value="1"/>
</dbReference>
<dbReference type="InterPro" id="IPR036388">
    <property type="entry name" value="WH-like_DNA-bd_sf"/>
</dbReference>
<dbReference type="SUPFAM" id="SSF53850">
    <property type="entry name" value="Periplasmic binding protein-like II"/>
    <property type="match status" value="1"/>
</dbReference>
<dbReference type="OrthoDB" id="9106612at2"/>
<protein>
    <submittedName>
        <fullName evidence="6">DNA-binding transcriptional regulator, LysR family</fullName>
    </submittedName>
</protein>
<dbReference type="Proteomes" id="UP000198284">
    <property type="component" value="Unassembled WGS sequence"/>
</dbReference>
<sequence length="299" mass="32490">MNASFRQLRAFVTVVECSSFTKAAEKLFITQAGLSAMIKDLERQLNCALLVRTTRLVAPTPAGQKLLPAALRALRELEQVGWEINERNSGGQAPLKIGITPLAAASFAPRVIKRHLDAHPGSRVDLVDASRDEVQSMVEAGELDAGFGVFFTRVAGLKRHALFPTPLMAVTPRRRGRRTPAPPTRWADLAGQPLVTLPDDNPIQQLVDRHLPKAKGARAERIVLRNLEAAIAFVDQGFGIAVMPTIARLACTRYEVDCTLLREPEVTLDYYGITRAGAKPSAALGDLLQEFARAGEGLG</sequence>
<name>A0A239I2Q1_9BURK</name>
<dbReference type="AlphaFoldDB" id="A0A239I2Q1"/>
<dbReference type="PANTHER" id="PTHR30419">
    <property type="entry name" value="HTH-TYPE TRANSCRIPTIONAL REGULATOR YBHD"/>
    <property type="match status" value="1"/>
</dbReference>
<accession>A0A239I2Q1</accession>
<dbReference type="Pfam" id="PF00126">
    <property type="entry name" value="HTH_1"/>
    <property type="match status" value="1"/>
</dbReference>
<dbReference type="GO" id="GO:0003677">
    <property type="term" value="F:DNA binding"/>
    <property type="evidence" value="ECO:0007669"/>
    <property type="project" value="UniProtKB-KW"/>
</dbReference>
<dbReference type="SUPFAM" id="SSF46785">
    <property type="entry name" value="Winged helix' DNA-binding domain"/>
    <property type="match status" value="1"/>
</dbReference>
<evidence type="ECO:0000259" key="5">
    <source>
        <dbReference type="PROSITE" id="PS50931"/>
    </source>
</evidence>
<proteinExistence type="inferred from homology"/>
<keyword evidence="2" id="KW-0805">Transcription regulation</keyword>
<keyword evidence="3 6" id="KW-0238">DNA-binding</keyword>
<gene>
    <name evidence="6" type="ORF">SAMN06265795_10885</name>
</gene>
<evidence type="ECO:0000256" key="2">
    <source>
        <dbReference type="ARBA" id="ARBA00023015"/>
    </source>
</evidence>
<dbReference type="PRINTS" id="PR00039">
    <property type="entry name" value="HTHLYSR"/>
</dbReference>
<keyword evidence="4" id="KW-0804">Transcription</keyword>
<dbReference type="GO" id="GO:0005829">
    <property type="term" value="C:cytosol"/>
    <property type="evidence" value="ECO:0007669"/>
    <property type="project" value="TreeGrafter"/>
</dbReference>
<dbReference type="FunFam" id="1.10.10.10:FF:000001">
    <property type="entry name" value="LysR family transcriptional regulator"/>
    <property type="match status" value="1"/>
</dbReference>
<evidence type="ECO:0000256" key="1">
    <source>
        <dbReference type="ARBA" id="ARBA00009437"/>
    </source>
</evidence>
<feature type="domain" description="HTH lysR-type" evidence="5">
    <location>
        <begin position="1"/>
        <end position="60"/>
    </location>
</feature>